<feature type="non-terminal residue" evidence="1">
    <location>
        <position position="1"/>
    </location>
</feature>
<organism evidence="1 2">
    <name type="scientific">Clarias magur</name>
    <name type="common">Asian catfish</name>
    <name type="synonym">Macropteronotus magur</name>
    <dbReference type="NCBI Taxonomy" id="1594786"/>
    <lineage>
        <taxon>Eukaryota</taxon>
        <taxon>Metazoa</taxon>
        <taxon>Chordata</taxon>
        <taxon>Craniata</taxon>
        <taxon>Vertebrata</taxon>
        <taxon>Euteleostomi</taxon>
        <taxon>Actinopterygii</taxon>
        <taxon>Neopterygii</taxon>
        <taxon>Teleostei</taxon>
        <taxon>Ostariophysi</taxon>
        <taxon>Siluriformes</taxon>
        <taxon>Clariidae</taxon>
        <taxon>Clarias</taxon>
    </lineage>
</organism>
<comment type="caution">
    <text evidence="1">The sequence shown here is derived from an EMBL/GenBank/DDBJ whole genome shotgun (WGS) entry which is preliminary data.</text>
</comment>
<dbReference type="EMBL" id="QNUK01000269">
    <property type="protein sequence ID" value="KAF5896646.1"/>
    <property type="molecule type" value="Genomic_DNA"/>
</dbReference>
<name>A0A8J4U1J9_CLAMG</name>
<dbReference type="AlphaFoldDB" id="A0A8J4U1J9"/>
<evidence type="ECO:0000313" key="2">
    <source>
        <dbReference type="Proteomes" id="UP000727407"/>
    </source>
</evidence>
<reference evidence="1" key="1">
    <citation type="submission" date="2020-07" db="EMBL/GenBank/DDBJ databases">
        <title>Clarias magur genome sequencing, assembly and annotation.</title>
        <authorList>
            <person name="Kushwaha B."/>
            <person name="Kumar R."/>
            <person name="Das P."/>
            <person name="Joshi C.G."/>
            <person name="Kumar D."/>
            <person name="Nagpure N.S."/>
            <person name="Pandey M."/>
            <person name="Agarwal S."/>
            <person name="Srivastava S."/>
            <person name="Singh M."/>
            <person name="Sahoo L."/>
            <person name="Jayasankar P."/>
            <person name="Meher P.K."/>
            <person name="Koringa P.G."/>
            <person name="Iquebal M.A."/>
            <person name="Das S.P."/>
            <person name="Bit A."/>
            <person name="Patnaik S."/>
            <person name="Patel N."/>
            <person name="Shah T.M."/>
            <person name="Hinsu A."/>
            <person name="Jena J.K."/>
        </authorList>
    </citation>
    <scope>NUCLEOTIDE SEQUENCE</scope>
    <source>
        <strain evidence="1">CIFAMagur01</strain>
        <tissue evidence="1">Testis</tissue>
    </source>
</reference>
<dbReference type="Proteomes" id="UP000727407">
    <property type="component" value="Unassembled WGS sequence"/>
</dbReference>
<proteinExistence type="predicted"/>
<sequence>MAGRSLTALALRWKLYSSVRIKAWLIFEDLCIRRDMGPEDSHNMEKTRTSKSFRVVLCLCSPEHTEMRTETKASIRVIGTNRVTVDTGR</sequence>
<gene>
    <name evidence="1" type="ORF">DAT39_013638</name>
</gene>
<protein>
    <submittedName>
        <fullName evidence="1">Kinesin heavy chain-like isoform X1</fullName>
    </submittedName>
</protein>
<keyword evidence="2" id="KW-1185">Reference proteome</keyword>
<evidence type="ECO:0000313" key="1">
    <source>
        <dbReference type="EMBL" id="KAF5896646.1"/>
    </source>
</evidence>
<accession>A0A8J4U1J9</accession>